<dbReference type="InterPro" id="IPR010854">
    <property type="entry name" value="YdgH/BhsA/McbA-like_dom"/>
</dbReference>
<dbReference type="InterPro" id="IPR025543">
    <property type="entry name" value="Dodecin-like"/>
</dbReference>
<dbReference type="Gene3D" id="3.30.1660.10">
    <property type="entry name" value="Flavin-binding protein dodecin"/>
    <property type="match status" value="1"/>
</dbReference>
<evidence type="ECO:0000256" key="4">
    <source>
        <dbReference type="ARBA" id="ARBA00038138"/>
    </source>
</evidence>
<name>A0A447L278_SEROD</name>
<evidence type="ECO:0000256" key="3">
    <source>
        <dbReference type="ARBA" id="ARBA00022764"/>
    </source>
</evidence>
<dbReference type="NCBIfam" id="NF047859">
    <property type="entry name" value="StressCuResBhsA"/>
    <property type="match status" value="1"/>
</dbReference>
<proteinExistence type="inferred from homology"/>
<dbReference type="AlphaFoldDB" id="A0A447L278"/>
<protein>
    <submittedName>
        <fullName evidence="7">Multiple stress resistance protein BhsA</fullName>
    </submittedName>
</protein>
<evidence type="ECO:0000313" key="7">
    <source>
        <dbReference type="EMBL" id="VDZ65563.1"/>
    </source>
</evidence>
<evidence type="ECO:0000313" key="8">
    <source>
        <dbReference type="Proteomes" id="UP000281391"/>
    </source>
</evidence>
<dbReference type="SUPFAM" id="SSF159871">
    <property type="entry name" value="YdgH-like"/>
    <property type="match status" value="1"/>
</dbReference>
<gene>
    <name evidence="7" type="primary">bhsA_2</name>
    <name evidence="7" type="ORF">NCTC11214_05531</name>
</gene>
<dbReference type="Proteomes" id="UP000281391">
    <property type="component" value="Chromosome"/>
</dbReference>
<accession>A0A447L278</accession>
<feature type="domain" description="YdgH/BhsA/McbA-like" evidence="6">
    <location>
        <begin position="34"/>
        <end position="85"/>
    </location>
</feature>
<comment type="similarity">
    <text evidence="4">Belongs to the BhsA/McbA family.</text>
</comment>
<evidence type="ECO:0000259" key="6">
    <source>
        <dbReference type="Pfam" id="PF07338"/>
    </source>
</evidence>
<dbReference type="InterPro" id="IPR036275">
    <property type="entry name" value="YdgH-like_sf"/>
</dbReference>
<dbReference type="GO" id="GO:0042597">
    <property type="term" value="C:periplasmic space"/>
    <property type="evidence" value="ECO:0007669"/>
    <property type="project" value="UniProtKB-SubCell"/>
</dbReference>
<dbReference type="RefSeq" id="WP_004965593.1">
    <property type="nucleotide sequence ID" value="NZ_JAEKCK010000001.1"/>
</dbReference>
<organism evidence="7 8">
    <name type="scientific">Serratia odorifera</name>
    <dbReference type="NCBI Taxonomy" id="618"/>
    <lineage>
        <taxon>Bacteria</taxon>
        <taxon>Pseudomonadati</taxon>
        <taxon>Pseudomonadota</taxon>
        <taxon>Gammaproteobacteria</taxon>
        <taxon>Enterobacterales</taxon>
        <taxon>Yersiniaceae</taxon>
        <taxon>Serratia</taxon>
    </lineage>
</organism>
<evidence type="ECO:0000256" key="1">
    <source>
        <dbReference type="ARBA" id="ARBA00004418"/>
    </source>
</evidence>
<dbReference type="EMBL" id="LR134117">
    <property type="protein sequence ID" value="VDZ65563.1"/>
    <property type="molecule type" value="Genomic_DNA"/>
</dbReference>
<evidence type="ECO:0000256" key="5">
    <source>
        <dbReference type="SAM" id="SignalP"/>
    </source>
</evidence>
<feature type="signal peptide" evidence="5">
    <location>
        <begin position="1"/>
        <end position="22"/>
    </location>
</feature>
<dbReference type="Pfam" id="PF07338">
    <property type="entry name" value="YdgH_BhsA-like"/>
    <property type="match status" value="1"/>
</dbReference>
<feature type="chain" id="PRO_5041127655" evidence="5">
    <location>
        <begin position="23"/>
        <end position="85"/>
    </location>
</feature>
<dbReference type="PANTHER" id="PTHR34156">
    <property type="entry name" value="OUTER MEMBRANE PROTEIN-RELATED-RELATED"/>
    <property type="match status" value="1"/>
</dbReference>
<evidence type="ECO:0000256" key="2">
    <source>
        <dbReference type="ARBA" id="ARBA00022729"/>
    </source>
</evidence>
<dbReference type="InterPro" id="IPR051096">
    <property type="entry name" value="BhsA/McbA_stress_biofilm_assoc"/>
</dbReference>
<dbReference type="KEGG" id="sof:NCTC11214_05531"/>
<dbReference type="PANTHER" id="PTHR34156:SF1">
    <property type="entry name" value="PERIPLASMIC PROTEIN"/>
    <property type="match status" value="1"/>
</dbReference>
<comment type="subcellular location">
    <subcellularLocation>
        <location evidence="1">Periplasm</location>
    </subcellularLocation>
</comment>
<reference evidence="7 8" key="1">
    <citation type="submission" date="2018-12" db="EMBL/GenBank/DDBJ databases">
        <authorList>
            <consortium name="Pathogen Informatics"/>
        </authorList>
    </citation>
    <scope>NUCLEOTIDE SEQUENCE [LARGE SCALE GENOMIC DNA]</scope>
    <source>
        <strain evidence="7 8">NCTC11214</strain>
    </source>
</reference>
<keyword evidence="2 5" id="KW-0732">Signal</keyword>
<sequence>MKNLKIALTALTLASLSFGSFAAEQVNSQPANQQKIGVVSSSGASDITSLQASLAKKAEQQGASSYRIIGAGGNNQLHGTAVIYK</sequence>
<keyword evidence="3" id="KW-0574">Periplasm</keyword>